<name>A0A9K3P9P6_9STRA</name>
<evidence type="ECO:0000313" key="5">
    <source>
        <dbReference type="Proteomes" id="UP000693970"/>
    </source>
</evidence>
<feature type="compositionally biased region" description="Basic residues" evidence="2">
    <location>
        <begin position="280"/>
        <end position="292"/>
    </location>
</feature>
<dbReference type="OrthoDB" id="56506at2759"/>
<evidence type="ECO:0000256" key="1">
    <source>
        <dbReference type="SAM" id="Coils"/>
    </source>
</evidence>
<dbReference type="AlphaFoldDB" id="A0A9K3P9P6"/>
<gene>
    <name evidence="3" type="ORF">IV203_024682</name>
    <name evidence="4" type="ORF">IV203_025312</name>
</gene>
<dbReference type="Proteomes" id="UP000693970">
    <property type="component" value="Unassembled WGS sequence"/>
</dbReference>
<feature type="compositionally biased region" description="Basic and acidic residues" evidence="2">
    <location>
        <begin position="59"/>
        <end position="68"/>
    </location>
</feature>
<keyword evidence="1" id="KW-0175">Coiled coil</keyword>
<comment type="caution">
    <text evidence="3">The sequence shown here is derived from an EMBL/GenBank/DDBJ whole genome shotgun (WGS) entry which is preliminary data.</text>
</comment>
<organism evidence="3 5">
    <name type="scientific">Nitzschia inconspicua</name>
    <dbReference type="NCBI Taxonomy" id="303405"/>
    <lineage>
        <taxon>Eukaryota</taxon>
        <taxon>Sar</taxon>
        <taxon>Stramenopiles</taxon>
        <taxon>Ochrophyta</taxon>
        <taxon>Bacillariophyta</taxon>
        <taxon>Bacillariophyceae</taxon>
        <taxon>Bacillariophycidae</taxon>
        <taxon>Bacillariales</taxon>
        <taxon>Bacillariaceae</taxon>
        <taxon>Nitzschia</taxon>
    </lineage>
</organism>
<reference evidence="3" key="2">
    <citation type="submission" date="2021-04" db="EMBL/GenBank/DDBJ databases">
        <authorList>
            <person name="Podell S."/>
        </authorList>
    </citation>
    <scope>NUCLEOTIDE SEQUENCE</scope>
    <source>
        <strain evidence="3">Hildebrandi</strain>
    </source>
</reference>
<evidence type="ECO:0000256" key="2">
    <source>
        <dbReference type="SAM" id="MobiDB-lite"/>
    </source>
</evidence>
<feature type="region of interest" description="Disordered" evidence="2">
    <location>
        <begin position="330"/>
        <end position="355"/>
    </location>
</feature>
<protein>
    <submittedName>
        <fullName evidence="3">Uncharacterized protein</fullName>
    </submittedName>
</protein>
<proteinExistence type="predicted"/>
<evidence type="ECO:0000313" key="4">
    <source>
        <dbReference type="EMBL" id="KAG7362428.1"/>
    </source>
</evidence>
<sequence length="369" mass="42664">MPPQATGFRYTPPSYLLRTSQEQEQQQSQERDVAAVVSPPVKEDTTNRPWNISEEEDEAAMRQEDRPTRITTQMDAHFRQRLQKKQNRYRNILKGEEDIPDDAATRSSFEDAIAHDVEAIAVLQEQQKVKQAAQATEQARECRKQRISGVEKPPTTSPNDTTLEVARSLRAQRLRTSLLQRTPEEVDVQTKLEQRRKTQQELDKIAQQQEIEREQLQQSRLVQERLQLQRDREELEQAKREATFRLANQWRQAHHASDLDSLDDVLQDKSSTFKRESNKKTSKKKRRSRRSKSVGSVNLEEPDFAFLEEWSSLLRESGIIAGCVGQCFGHQDDVPDENSTSTGNPSLPELSGKELQQAERLNVYAKYRE</sequence>
<feature type="coiled-coil region" evidence="1">
    <location>
        <begin position="188"/>
        <end position="245"/>
    </location>
</feature>
<reference evidence="3" key="1">
    <citation type="journal article" date="2021" name="Sci. Rep.">
        <title>Diploid genomic architecture of Nitzschia inconspicua, an elite biomass production diatom.</title>
        <authorList>
            <person name="Oliver A."/>
            <person name="Podell S."/>
            <person name="Pinowska A."/>
            <person name="Traller J.C."/>
            <person name="Smith S.R."/>
            <person name="McClure R."/>
            <person name="Beliaev A."/>
            <person name="Bohutskyi P."/>
            <person name="Hill E.A."/>
            <person name="Rabines A."/>
            <person name="Zheng H."/>
            <person name="Allen L.Z."/>
            <person name="Kuo A."/>
            <person name="Grigoriev I.V."/>
            <person name="Allen A.E."/>
            <person name="Hazlebeck D."/>
            <person name="Allen E.E."/>
        </authorList>
    </citation>
    <scope>NUCLEOTIDE SEQUENCE</scope>
    <source>
        <strain evidence="3">Hildebrandi</strain>
    </source>
</reference>
<feature type="region of interest" description="Disordered" evidence="2">
    <location>
        <begin position="271"/>
        <end position="294"/>
    </location>
</feature>
<keyword evidence="5" id="KW-1185">Reference proteome</keyword>
<dbReference type="EMBL" id="JAGRRH010000031">
    <property type="protein sequence ID" value="KAG7339643.1"/>
    <property type="molecule type" value="Genomic_DNA"/>
</dbReference>
<evidence type="ECO:0000313" key="3">
    <source>
        <dbReference type="EMBL" id="KAG7339643.1"/>
    </source>
</evidence>
<accession>A0A9K3P9P6</accession>
<dbReference type="EMBL" id="JAGRRH010000011">
    <property type="protein sequence ID" value="KAG7362428.1"/>
    <property type="molecule type" value="Genomic_DNA"/>
</dbReference>
<feature type="region of interest" description="Disordered" evidence="2">
    <location>
        <begin position="134"/>
        <end position="161"/>
    </location>
</feature>
<feature type="region of interest" description="Disordered" evidence="2">
    <location>
        <begin position="1"/>
        <end position="72"/>
    </location>
</feature>